<keyword evidence="2" id="KW-1185">Reference proteome</keyword>
<sequence length="177" mass="20183">MLIHDYNGKGAWSVEAVRSRYLEHCARLDVQSPRVLQPRTYHRADMTWVYPIMEPVIEGIKAGDPACATLGVELIEQDGTLPFGRVLKSNAARALKGIELSQALKTRIRRRVTDMLAAGNTPREFKEYARLLRKVGFDDLWPRMVASEPVGNKYAMRYFAYFRALQERSPAVMARGR</sequence>
<accession>A0ABP9LP41</accession>
<evidence type="ECO:0000313" key="2">
    <source>
        <dbReference type="Proteomes" id="UP001501083"/>
    </source>
</evidence>
<gene>
    <name evidence="1" type="ORF">GCM10025759_30480</name>
</gene>
<reference evidence="2" key="1">
    <citation type="journal article" date="2019" name="Int. J. Syst. Evol. Microbiol.">
        <title>The Global Catalogue of Microorganisms (GCM) 10K type strain sequencing project: providing services to taxonomists for standard genome sequencing and annotation.</title>
        <authorList>
            <consortium name="The Broad Institute Genomics Platform"/>
            <consortium name="The Broad Institute Genome Sequencing Center for Infectious Disease"/>
            <person name="Wu L."/>
            <person name="Ma J."/>
        </authorList>
    </citation>
    <scope>NUCLEOTIDE SEQUENCE [LARGE SCALE GENOMIC DNA]</scope>
    <source>
        <strain evidence="2">JCM 19212</strain>
    </source>
</reference>
<dbReference type="EMBL" id="BAABKY010000004">
    <property type="protein sequence ID" value="GAA5080790.1"/>
    <property type="molecule type" value="Genomic_DNA"/>
</dbReference>
<proteinExistence type="predicted"/>
<dbReference type="Proteomes" id="UP001501083">
    <property type="component" value="Unassembled WGS sequence"/>
</dbReference>
<protein>
    <submittedName>
        <fullName evidence="1">Uncharacterized protein</fullName>
    </submittedName>
</protein>
<name>A0ABP9LP41_9GAMM</name>
<evidence type="ECO:0000313" key="1">
    <source>
        <dbReference type="EMBL" id="GAA5080790.1"/>
    </source>
</evidence>
<comment type="caution">
    <text evidence="1">The sequence shown here is derived from an EMBL/GenBank/DDBJ whole genome shotgun (WGS) entry which is preliminary data.</text>
</comment>
<organism evidence="1 2">
    <name type="scientific">Lysobacter panacisoli</name>
    <dbReference type="NCBI Taxonomy" id="1255263"/>
    <lineage>
        <taxon>Bacteria</taxon>
        <taxon>Pseudomonadati</taxon>
        <taxon>Pseudomonadota</taxon>
        <taxon>Gammaproteobacteria</taxon>
        <taxon>Lysobacterales</taxon>
        <taxon>Lysobacteraceae</taxon>
        <taxon>Lysobacter</taxon>
    </lineage>
</organism>